<protein>
    <recommendedName>
        <fullName evidence="3">glutamyl-tRNA reductase</fullName>
        <ecNumber evidence="3">1.2.1.70</ecNumber>
    </recommendedName>
</protein>
<dbReference type="SUPFAM" id="SSF69742">
    <property type="entry name" value="Glutamyl tRNA-reductase catalytic, N-terminal domain"/>
    <property type="match status" value="1"/>
</dbReference>
<comment type="pathway">
    <text evidence="1">Porphyrin-containing compound metabolism; protoporphyrin-IX biosynthesis; 5-aminolevulinate from L-glutamyl-tRNA(Glu): step 1/2.</text>
</comment>
<evidence type="ECO:0000256" key="3">
    <source>
        <dbReference type="ARBA" id="ARBA00012970"/>
    </source>
</evidence>
<name>A0A644TQY6_9ZZZZ</name>
<evidence type="ECO:0000259" key="10">
    <source>
        <dbReference type="Pfam" id="PF05201"/>
    </source>
</evidence>
<dbReference type="HAMAP" id="MF_00087">
    <property type="entry name" value="Glu_tRNA_reductase"/>
    <property type="match status" value="1"/>
</dbReference>
<sequence>MQLVVLGLNHKTASVEVRECFSFTEEQVKAALKHLHEYDGINECVLLSTCNRTEMYAVVDDAEDAYPVMQQFLGRVAVHHDNIEKYFYYYTEEKCIDHLFRVSSSLDSLVIGEGQILSQVKKAYSIARDAETTSTVLNTLFHRAIAVGKKVRTVTRIAHNAVSVSYAAVELAKEVVGDLSNSNVLILGAGEMSELTARHLVANGVKTVFVSNRRFERAELLARKFDGVAVPFEDFMKCAAKADIIITSTGAPHYLIRSWDAAHLMPKRQGKPIILIDIAVPRDVEPEVAAINGVSLYNIDDLEAVVESNMRLREQEVEAAEKIIAEEMSELINKFRYLSFRPILARLTNKAEQIRQRELKRALVKLTDITPDERKIIENMSKMIIRKMLRDPMIRINEAACTDKEDYYLDAICGLFKLETIRESKSREKKSRYRYSRQ</sequence>
<dbReference type="InterPro" id="IPR006151">
    <property type="entry name" value="Shikm_DH/Glu-tRNA_Rdtase"/>
</dbReference>
<evidence type="ECO:0000256" key="2">
    <source>
        <dbReference type="ARBA" id="ARBA00005916"/>
    </source>
</evidence>
<dbReference type="PANTHER" id="PTHR43013">
    <property type="entry name" value="GLUTAMYL-TRNA REDUCTASE"/>
    <property type="match status" value="1"/>
</dbReference>
<evidence type="ECO:0000256" key="7">
    <source>
        <dbReference type="ARBA" id="ARBA00047464"/>
    </source>
</evidence>
<dbReference type="GO" id="GO:0019353">
    <property type="term" value="P:protoporphyrinogen IX biosynthetic process from glutamate"/>
    <property type="evidence" value="ECO:0007669"/>
    <property type="project" value="TreeGrafter"/>
</dbReference>
<dbReference type="AlphaFoldDB" id="A0A644TQY6"/>
<reference evidence="11" key="1">
    <citation type="submission" date="2019-08" db="EMBL/GenBank/DDBJ databases">
        <authorList>
            <person name="Kucharzyk K."/>
            <person name="Murdoch R.W."/>
            <person name="Higgins S."/>
            <person name="Loffler F."/>
        </authorList>
    </citation>
    <scope>NUCLEOTIDE SEQUENCE</scope>
</reference>
<dbReference type="NCBIfam" id="TIGR01035">
    <property type="entry name" value="hemA"/>
    <property type="match status" value="1"/>
</dbReference>
<comment type="similarity">
    <text evidence="2">Belongs to the glutamyl-tRNA reductase family.</text>
</comment>
<evidence type="ECO:0000313" key="11">
    <source>
        <dbReference type="EMBL" id="MPL69049.1"/>
    </source>
</evidence>
<dbReference type="Gene3D" id="3.40.50.720">
    <property type="entry name" value="NAD(P)-binding Rossmann-like Domain"/>
    <property type="match status" value="1"/>
</dbReference>
<dbReference type="SUPFAM" id="SSF51735">
    <property type="entry name" value="NAD(P)-binding Rossmann-fold domains"/>
    <property type="match status" value="1"/>
</dbReference>
<keyword evidence="6" id="KW-0627">Porphyrin biosynthesis</keyword>
<dbReference type="InterPro" id="IPR015895">
    <property type="entry name" value="4pyrrol_synth_GluRdtase_N"/>
</dbReference>
<feature type="domain" description="Quinate/shikimate 5-dehydrogenase/glutamyl-tRNA reductase" evidence="9">
    <location>
        <begin position="170"/>
        <end position="305"/>
    </location>
</feature>
<dbReference type="Gene3D" id="3.30.460.30">
    <property type="entry name" value="Glutamyl-tRNA reductase, N-terminal domain"/>
    <property type="match status" value="1"/>
</dbReference>
<dbReference type="SUPFAM" id="SSF69075">
    <property type="entry name" value="Glutamyl tRNA-reductase dimerization domain"/>
    <property type="match status" value="1"/>
</dbReference>
<comment type="catalytic activity">
    <reaction evidence="7">
        <text>(S)-4-amino-5-oxopentanoate + tRNA(Glu) + NADP(+) = L-glutamyl-tRNA(Glu) + NADPH + H(+)</text>
        <dbReference type="Rhea" id="RHEA:12344"/>
        <dbReference type="Rhea" id="RHEA-COMP:9663"/>
        <dbReference type="Rhea" id="RHEA-COMP:9680"/>
        <dbReference type="ChEBI" id="CHEBI:15378"/>
        <dbReference type="ChEBI" id="CHEBI:57501"/>
        <dbReference type="ChEBI" id="CHEBI:57783"/>
        <dbReference type="ChEBI" id="CHEBI:58349"/>
        <dbReference type="ChEBI" id="CHEBI:78442"/>
        <dbReference type="ChEBI" id="CHEBI:78520"/>
        <dbReference type="EC" id="1.2.1.70"/>
    </reaction>
</comment>
<dbReference type="InterPro" id="IPR036343">
    <property type="entry name" value="GluRdtase_N_sf"/>
</dbReference>
<evidence type="ECO:0000256" key="6">
    <source>
        <dbReference type="ARBA" id="ARBA00023244"/>
    </source>
</evidence>
<gene>
    <name evidence="11" type="primary">hemA_6</name>
    <name evidence="11" type="ORF">SDC9_14782</name>
</gene>
<dbReference type="InterPro" id="IPR015896">
    <property type="entry name" value="4pyrrol_synth_GluRdtase_dimer"/>
</dbReference>
<feature type="domain" description="Tetrapyrrole biosynthesis glutamyl-tRNA reductase dimerisation" evidence="8">
    <location>
        <begin position="319"/>
        <end position="418"/>
    </location>
</feature>
<evidence type="ECO:0000256" key="4">
    <source>
        <dbReference type="ARBA" id="ARBA00022857"/>
    </source>
</evidence>
<dbReference type="CDD" id="cd05213">
    <property type="entry name" value="NAD_bind_Glutamyl_tRNA_reduct"/>
    <property type="match status" value="1"/>
</dbReference>
<dbReference type="EC" id="1.2.1.70" evidence="3"/>
<dbReference type="Pfam" id="PF05201">
    <property type="entry name" value="GlutR_N"/>
    <property type="match status" value="1"/>
</dbReference>
<dbReference type="GO" id="GO:0050661">
    <property type="term" value="F:NADP binding"/>
    <property type="evidence" value="ECO:0007669"/>
    <property type="project" value="InterPro"/>
</dbReference>
<dbReference type="PANTHER" id="PTHR43013:SF1">
    <property type="entry name" value="GLUTAMYL-TRNA REDUCTASE"/>
    <property type="match status" value="1"/>
</dbReference>
<dbReference type="Pfam" id="PF01488">
    <property type="entry name" value="Shikimate_DH"/>
    <property type="match status" value="1"/>
</dbReference>
<dbReference type="GO" id="GO:0008883">
    <property type="term" value="F:glutamyl-tRNA reductase activity"/>
    <property type="evidence" value="ECO:0007669"/>
    <property type="project" value="UniProtKB-EC"/>
</dbReference>
<dbReference type="PROSITE" id="PS00747">
    <property type="entry name" value="GLUTR"/>
    <property type="match status" value="1"/>
</dbReference>
<keyword evidence="4" id="KW-0521">NADP</keyword>
<dbReference type="UniPathway" id="UPA00251">
    <property type="reaction ID" value="UER00316"/>
</dbReference>
<evidence type="ECO:0000256" key="5">
    <source>
        <dbReference type="ARBA" id="ARBA00023002"/>
    </source>
</evidence>
<comment type="caution">
    <text evidence="11">The sequence shown here is derived from an EMBL/GenBank/DDBJ whole genome shotgun (WGS) entry which is preliminary data.</text>
</comment>
<organism evidence="11">
    <name type="scientific">bioreactor metagenome</name>
    <dbReference type="NCBI Taxonomy" id="1076179"/>
    <lineage>
        <taxon>unclassified sequences</taxon>
        <taxon>metagenomes</taxon>
        <taxon>ecological metagenomes</taxon>
    </lineage>
</organism>
<evidence type="ECO:0000256" key="1">
    <source>
        <dbReference type="ARBA" id="ARBA00005059"/>
    </source>
</evidence>
<dbReference type="FunFam" id="3.40.50.720:FF:000031">
    <property type="entry name" value="Glutamyl-tRNA reductase"/>
    <property type="match status" value="1"/>
</dbReference>
<dbReference type="InterPro" id="IPR018214">
    <property type="entry name" value="GluRdtase_CS"/>
</dbReference>
<dbReference type="Pfam" id="PF00745">
    <property type="entry name" value="GlutR_dimer"/>
    <property type="match status" value="1"/>
</dbReference>
<dbReference type="FunFam" id="3.30.460.30:FF:000001">
    <property type="entry name" value="Glutamyl-tRNA reductase"/>
    <property type="match status" value="1"/>
</dbReference>
<dbReference type="InterPro" id="IPR036453">
    <property type="entry name" value="GluRdtase_dimer_dom_sf"/>
</dbReference>
<dbReference type="InterPro" id="IPR036291">
    <property type="entry name" value="NAD(P)-bd_dom_sf"/>
</dbReference>
<feature type="domain" description="Glutamyl-tRNA reductase N-terminal" evidence="10">
    <location>
        <begin position="6"/>
        <end position="155"/>
    </location>
</feature>
<dbReference type="EMBL" id="VSSQ01000044">
    <property type="protein sequence ID" value="MPL69049.1"/>
    <property type="molecule type" value="Genomic_DNA"/>
</dbReference>
<evidence type="ECO:0000259" key="8">
    <source>
        <dbReference type="Pfam" id="PF00745"/>
    </source>
</evidence>
<keyword evidence="5 11" id="KW-0560">Oxidoreductase</keyword>
<evidence type="ECO:0000259" key="9">
    <source>
        <dbReference type="Pfam" id="PF01488"/>
    </source>
</evidence>
<dbReference type="PIRSF" id="PIRSF000445">
    <property type="entry name" value="4pyrrol_synth_GluRdtase"/>
    <property type="match status" value="1"/>
</dbReference>
<accession>A0A644TQY6</accession>
<dbReference type="InterPro" id="IPR000343">
    <property type="entry name" value="4pyrrol_synth_GluRdtase"/>
</dbReference>
<proteinExistence type="inferred from homology"/>